<proteinExistence type="predicted"/>
<dbReference type="InterPro" id="IPR050882">
    <property type="entry name" value="Prepilin_peptidase/N-MTase"/>
</dbReference>
<dbReference type="Proteomes" id="UP000626982">
    <property type="component" value="Unassembled WGS sequence"/>
</dbReference>
<feature type="transmembrane region" description="Helical" evidence="1">
    <location>
        <begin position="87"/>
        <end position="106"/>
    </location>
</feature>
<dbReference type="PANTHER" id="PTHR30487:SF0">
    <property type="entry name" value="PREPILIN LEADER PEPTIDASE_N-METHYLTRANSFERASE-RELATED"/>
    <property type="match status" value="1"/>
</dbReference>
<sequence>MPPVAILVVAALCAAAAWALTPWARRIAEEPSRWLHRAVPTVVAGVAGAGAAWGTDHLAVLVGLAALAVASGLLVAIDLAVHRLPDAIVWPTTGILLVSFLVAAGATAEWGRLGTALLAMLAVGALYFVLGWISPTSLGLGDVKLSLPLGLALGWMGWAAAFVGVLAGFVLLLVVSLVALALRRTSLSGELPFGPWMLGGAAVGIAWAALAGA</sequence>
<protein>
    <recommendedName>
        <fullName evidence="4">Leader peptidase (Prepilin peptidase) / N-methyltransferase</fullName>
    </recommendedName>
</protein>
<comment type="caution">
    <text evidence="2">The sequence shown here is derived from an EMBL/GenBank/DDBJ whole genome shotgun (WGS) entry which is preliminary data.</text>
</comment>
<keyword evidence="1" id="KW-1133">Transmembrane helix</keyword>
<feature type="transmembrane region" description="Helical" evidence="1">
    <location>
        <begin position="155"/>
        <end position="181"/>
    </location>
</feature>
<feature type="transmembrane region" description="Helical" evidence="1">
    <location>
        <begin position="193"/>
        <end position="210"/>
    </location>
</feature>
<feature type="transmembrane region" description="Helical" evidence="1">
    <location>
        <begin position="60"/>
        <end position="81"/>
    </location>
</feature>
<dbReference type="EMBL" id="BMLM01000002">
    <property type="protein sequence ID" value="GGN86946.1"/>
    <property type="molecule type" value="Genomic_DNA"/>
</dbReference>
<keyword evidence="1" id="KW-0812">Transmembrane</keyword>
<feature type="transmembrane region" description="Helical" evidence="1">
    <location>
        <begin position="35"/>
        <end position="53"/>
    </location>
</feature>
<evidence type="ECO:0000256" key="1">
    <source>
        <dbReference type="SAM" id="Phobius"/>
    </source>
</evidence>
<organism evidence="2 3">
    <name type="scientific">Agrococcus terreus</name>
    <dbReference type="NCBI Taxonomy" id="574649"/>
    <lineage>
        <taxon>Bacteria</taxon>
        <taxon>Bacillati</taxon>
        <taxon>Actinomycetota</taxon>
        <taxon>Actinomycetes</taxon>
        <taxon>Micrococcales</taxon>
        <taxon>Microbacteriaceae</taxon>
        <taxon>Agrococcus</taxon>
    </lineage>
</organism>
<evidence type="ECO:0000313" key="2">
    <source>
        <dbReference type="EMBL" id="GGN86946.1"/>
    </source>
</evidence>
<keyword evidence="1" id="KW-0472">Membrane</keyword>
<feature type="transmembrane region" description="Helical" evidence="1">
    <location>
        <begin position="113"/>
        <end position="135"/>
    </location>
</feature>
<keyword evidence="3" id="KW-1185">Reference proteome</keyword>
<name>A0ABQ2KLG9_9MICO</name>
<gene>
    <name evidence="2" type="ORF">GCM10010968_20980</name>
</gene>
<dbReference type="PANTHER" id="PTHR30487">
    <property type="entry name" value="TYPE 4 PREPILIN-LIKE PROTEINS LEADER PEPTIDE-PROCESSING ENZYME"/>
    <property type="match status" value="1"/>
</dbReference>
<evidence type="ECO:0008006" key="4">
    <source>
        <dbReference type="Google" id="ProtNLM"/>
    </source>
</evidence>
<accession>A0ABQ2KLG9</accession>
<dbReference type="RefSeq" id="WP_188718263.1">
    <property type="nucleotide sequence ID" value="NZ_BAABBD010000003.1"/>
</dbReference>
<reference evidence="3" key="1">
    <citation type="journal article" date="2019" name="Int. J. Syst. Evol. Microbiol.">
        <title>The Global Catalogue of Microorganisms (GCM) 10K type strain sequencing project: providing services to taxonomists for standard genome sequencing and annotation.</title>
        <authorList>
            <consortium name="The Broad Institute Genomics Platform"/>
            <consortium name="The Broad Institute Genome Sequencing Center for Infectious Disease"/>
            <person name="Wu L."/>
            <person name="Ma J."/>
        </authorList>
    </citation>
    <scope>NUCLEOTIDE SEQUENCE [LARGE SCALE GENOMIC DNA]</scope>
    <source>
        <strain evidence="3">CGMCC 1.6960</strain>
    </source>
</reference>
<evidence type="ECO:0000313" key="3">
    <source>
        <dbReference type="Proteomes" id="UP000626982"/>
    </source>
</evidence>
<dbReference type="Gene3D" id="1.20.120.1220">
    <property type="match status" value="1"/>
</dbReference>